<evidence type="ECO:0000256" key="6">
    <source>
        <dbReference type="ARBA" id="ARBA00022989"/>
    </source>
</evidence>
<dbReference type="PANTHER" id="PTHR30065:SF8">
    <property type="entry name" value="FLAGELLAR BIOSYNTHETIC PROTEIN FLIR"/>
    <property type="match status" value="1"/>
</dbReference>
<feature type="transmembrane region" description="Helical" evidence="10">
    <location>
        <begin position="39"/>
        <end position="56"/>
    </location>
</feature>
<dbReference type="Pfam" id="PF01311">
    <property type="entry name" value="Bac_export_1"/>
    <property type="match status" value="1"/>
</dbReference>
<feature type="transmembrane region" description="Helical" evidence="10">
    <location>
        <begin position="179"/>
        <end position="203"/>
    </location>
</feature>
<comment type="similarity">
    <text evidence="2 10">Belongs to the FliR/MopE/SpaR family.</text>
</comment>
<keyword evidence="5 10" id="KW-0812">Transmembrane</keyword>
<keyword evidence="4 10" id="KW-1003">Cell membrane</keyword>
<evidence type="ECO:0000256" key="9">
    <source>
        <dbReference type="NCBIfam" id="TIGR01400"/>
    </source>
</evidence>
<evidence type="ECO:0000256" key="10">
    <source>
        <dbReference type="RuleBase" id="RU362071"/>
    </source>
</evidence>
<keyword evidence="11" id="KW-0966">Cell projection</keyword>
<feature type="transmembrane region" description="Helical" evidence="10">
    <location>
        <begin position="93"/>
        <end position="112"/>
    </location>
</feature>
<accession>A0ABS1DDU1</accession>
<reference evidence="11 12" key="1">
    <citation type="journal article" date="2020" name="Microorganisms">
        <title>Osmotic Adaptation and Compatible Solute Biosynthesis of Phototrophic Bacteria as Revealed from Genome Analyses.</title>
        <authorList>
            <person name="Imhoff J.F."/>
            <person name="Rahn T."/>
            <person name="Kunzel S."/>
            <person name="Keller A."/>
            <person name="Neulinger S.C."/>
        </authorList>
    </citation>
    <scope>NUCLEOTIDE SEQUENCE [LARGE SCALE GENOMIC DNA]</scope>
    <source>
        <strain evidence="11 12">DSM 9895</strain>
    </source>
</reference>
<organism evidence="11 12">
    <name type="scientific">Rhodovibrio sodomensis</name>
    <dbReference type="NCBI Taxonomy" id="1088"/>
    <lineage>
        <taxon>Bacteria</taxon>
        <taxon>Pseudomonadati</taxon>
        <taxon>Pseudomonadota</taxon>
        <taxon>Alphaproteobacteria</taxon>
        <taxon>Rhodospirillales</taxon>
        <taxon>Rhodovibrionaceae</taxon>
        <taxon>Rhodovibrio</taxon>
    </lineage>
</organism>
<evidence type="ECO:0000256" key="2">
    <source>
        <dbReference type="ARBA" id="ARBA00009772"/>
    </source>
</evidence>
<keyword evidence="11" id="KW-0282">Flagellum</keyword>
<protein>
    <recommendedName>
        <fullName evidence="3 9">Flagellar biosynthetic protein FliR</fullName>
    </recommendedName>
</protein>
<dbReference type="RefSeq" id="WP_200340876.1">
    <property type="nucleotide sequence ID" value="NZ_NRRL01000026.1"/>
</dbReference>
<evidence type="ECO:0000256" key="4">
    <source>
        <dbReference type="ARBA" id="ARBA00022475"/>
    </source>
</evidence>
<keyword evidence="6 10" id="KW-1133">Transmembrane helix</keyword>
<keyword evidence="7 10" id="KW-0472">Membrane</keyword>
<dbReference type="InterPro" id="IPR002010">
    <property type="entry name" value="T3SS_IM_R"/>
</dbReference>
<comment type="function">
    <text evidence="1 10">Role in flagellar biosynthesis.</text>
</comment>
<gene>
    <name evidence="11" type="primary">fliR</name>
    <name evidence="11" type="ORF">CKO28_11000</name>
</gene>
<feature type="transmembrane region" description="Helical" evidence="10">
    <location>
        <begin position="224"/>
        <end position="241"/>
    </location>
</feature>
<evidence type="ECO:0000313" key="12">
    <source>
        <dbReference type="Proteomes" id="UP001296873"/>
    </source>
</evidence>
<feature type="transmembrane region" description="Helical" evidence="10">
    <location>
        <begin position="68"/>
        <end position="87"/>
    </location>
</feature>
<comment type="caution">
    <text evidence="11">The sequence shown here is derived from an EMBL/GenBank/DDBJ whole genome shotgun (WGS) entry which is preliminary data.</text>
</comment>
<keyword evidence="12" id="KW-1185">Reference proteome</keyword>
<evidence type="ECO:0000256" key="1">
    <source>
        <dbReference type="ARBA" id="ARBA00002578"/>
    </source>
</evidence>
<keyword evidence="8 10" id="KW-0975">Bacterial flagellum</keyword>
<dbReference type="InterPro" id="IPR006303">
    <property type="entry name" value="FliR"/>
</dbReference>
<dbReference type="Proteomes" id="UP001296873">
    <property type="component" value="Unassembled WGS sequence"/>
</dbReference>
<name>A0ABS1DDU1_9PROT</name>
<evidence type="ECO:0000256" key="5">
    <source>
        <dbReference type="ARBA" id="ARBA00022692"/>
    </source>
</evidence>
<dbReference type="PANTHER" id="PTHR30065">
    <property type="entry name" value="FLAGELLAR BIOSYNTHETIC PROTEIN FLIR"/>
    <property type="match status" value="1"/>
</dbReference>
<evidence type="ECO:0000313" key="11">
    <source>
        <dbReference type="EMBL" id="MBK1668560.1"/>
    </source>
</evidence>
<evidence type="ECO:0000256" key="8">
    <source>
        <dbReference type="ARBA" id="ARBA00023143"/>
    </source>
</evidence>
<feature type="transmembrane region" description="Helical" evidence="10">
    <location>
        <begin position="124"/>
        <end position="150"/>
    </location>
</feature>
<evidence type="ECO:0000256" key="3">
    <source>
        <dbReference type="ARBA" id="ARBA00021717"/>
    </source>
</evidence>
<dbReference type="NCBIfam" id="TIGR01400">
    <property type="entry name" value="fliR"/>
    <property type="match status" value="1"/>
</dbReference>
<dbReference type="PRINTS" id="PR00953">
    <property type="entry name" value="TYPE3IMRPROT"/>
</dbReference>
<evidence type="ECO:0000256" key="7">
    <source>
        <dbReference type="ARBA" id="ARBA00023136"/>
    </source>
</evidence>
<proteinExistence type="inferred from homology"/>
<dbReference type="EMBL" id="NRRL01000026">
    <property type="protein sequence ID" value="MBK1668560.1"/>
    <property type="molecule type" value="Genomic_DNA"/>
</dbReference>
<keyword evidence="11" id="KW-0969">Cilium</keyword>
<sequence>MFQELLPATLFSVLLVFVRIGAAMSTLPGFGEAYVTPRARLILALAVALLVTPLVSDTLPGEPDQASVLLALLAGEFFIGLFIGTLARVFMSALVTGGMVMAYMSTMANALVNDPASQQQGSIIGAFLNITALVAIFGLNLHHVMLAAVVDSYVVFPAGVPPPVGDFAQLMSQTVARSFLVAMKLAAPFVVAGLVLYLGIGLLSRLMPQVQIFFAAMPLQIMKGLWLLMISLPVIIGYFTGEFADIFTVFQR</sequence>
<comment type="subcellular location">
    <subcellularLocation>
        <location evidence="10">Cell membrane</location>
        <topology evidence="10">Multi-pass membrane protein</topology>
    </subcellularLocation>
    <subcellularLocation>
        <location evidence="10">Bacterial flagellum basal body</location>
    </subcellularLocation>
</comment>